<dbReference type="InterPro" id="IPR004296">
    <property type="entry name" value="DUF236"/>
</dbReference>
<keyword evidence="2" id="KW-1185">Reference proteome</keyword>
<dbReference type="OrthoDB" id="5875811at2759"/>
<reference evidence="1 2" key="1">
    <citation type="submission" date="2018-11" db="EMBL/GenBank/DDBJ databases">
        <authorList>
            <consortium name="Pathogen Informatics"/>
        </authorList>
    </citation>
    <scope>NUCLEOTIDE SEQUENCE [LARGE SCALE GENOMIC DNA]</scope>
</reference>
<evidence type="ECO:0000313" key="2">
    <source>
        <dbReference type="Proteomes" id="UP000050761"/>
    </source>
</evidence>
<dbReference type="PANTHER" id="PTHR21592">
    <property type="entry name" value="CHROMOSOME UNDETERMINED SCAFFOLD_25, WHOLE GENOME SHOTGUN SEQUENCE"/>
    <property type="match status" value="1"/>
</dbReference>
<dbReference type="PANTHER" id="PTHR21592:SF4">
    <property type="entry name" value="MATH (MEPRIN-ASSOCIATED TRAF HOMOLOGY) DOMAIN CONTAINING"/>
    <property type="match status" value="1"/>
</dbReference>
<protein>
    <submittedName>
        <fullName evidence="3">HABP4_PAI-RBP1 domain-containing protein</fullName>
    </submittedName>
</protein>
<organism evidence="2 3">
    <name type="scientific">Heligmosomoides polygyrus</name>
    <name type="common">Parasitic roundworm</name>
    <dbReference type="NCBI Taxonomy" id="6339"/>
    <lineage>
        <taxon>Eukaryota</taxon>
        <taxon>Metazoa</taxon>
        <taxon>Ecdysozoa</taxon>
        <taxon>Nematoda</taxon>
        <taxon>Chromadorea</taxon>
        <taxon>Rhabditida</taxon>
        <taxon>Rhabditina</taxon>
        <taxon>Rhabditomorpha</taxon>
        <taxon>Strongyloidea</taxon>
        <taxon>Heligmosomidae</taxon>
        <taxon>Heligmosomoides</taxon>
    </lineage>
</organism>
<accession>A0A183FPR8</accession>
<sequence>MACLEKENRENDVSILRKMTWGQVDVAIEEIRVEVVDDLLHVLLEAVTVLSESGRLGLEDGGGGGGGGGNLKIRAPEMKGKKVATFDPNYQTLAGLNNDDVFKPKGGGGGFKGGGGGGDVKIRPPSEDKFKKAATFDPNYQTLANLNNDDIFKPKLLLLKERFLIVFQNAVLKYYFSSMSSSWCRSRAGCPQFL</sequence>
<dbReference type="AlphaFoldDB" id="A0A183FPR8"/>
<dbReference type="WBParaSite" id="HPBE_0000964101-mRNA-1">
    <property type="protein sequence ID" value="HPBE_0000964101-mRNA-1"/>
    <property type="gene ID" value="HPBE_0000964101"/>
</dbReference>
<proteinExistence type="predicted"/>
<gene>
    <name evidence="1" type="ORF">HPBE_LOCUS9642</name>
</gene>
<name>A0A183FPR8_HELPZ</name>
<dbReference type="EMBL" id="UZAH01026501">
    <property type="protein sequence ID" value="VDO81647.1"/>
    <property type="molecule type" value="Genomic_DNA"/>
</dbReference>
<dbReference type="Proteomes" id="UP000050761">
    <property type="component" value="Unassembled WGS sequence"/>
</dbReference>
<evidence type="ECO:0000313" key="3">
    <source>
        <dbReference type="WBParaSite" id="HPBE_0000964101-mRNA-1"/>
    </source>
</evidence>
<accession>A0A3P7ZCA9</accession>
<evidence type="ECO:0000313" key="1">
    <source>
        <dbReference type="EMBL" id="VDO81647.1"/>
    </source>
</evidence>
<reference evidence="3" key="2">
    <citation type="submission" date="2019-09" db="UniProtKB">
        <authorList>
            <consortium name="WormBaseParasite"/>
        </authorList>
    </citation>
    <scope>IDENTIFICATION</scope>
</reference>
<dbReference type="Pfam" id="PF03057">
    <property type="entry name" value="DUF236"/>
    <property type="match status" value="2"/>
</dbReference>